<proteinExistence type="predicted"/>
<protein>
    <recommendedName>
        <fullName evidence="1">DUF5618 domain-containing protein</fullName>
    </recommendedName>
</protein>
<dbReference type="RefSeq" id="WP_019940583.1">
    <property type="nucleotide sequence ID" value="NZ_BMLI01000002.1"/>
</dbReference>
<dbReference type="Gene3D" id="1.20.120.330">
    <property type="entry name" value="Nucleotidyltransferases domain 2"/>
    <property type="match status" value="1"/>
</dbReference>
<gene>
    <name evidence="2" type="ORF">GCM10010967_39790</name>
</gene>
<dbReference type="Pfam" id="PF18498">
    <property type="entry name" value="DUF5618"/>
    <property type="match status" value="1"/>
</dbReference>
<keyword evidence="3" id="KW-1185">Reference proteome</keyword>
<feature type="domain" description="DUF5618" evidence="1">
    <location>
        <begin position="6"/>
        <end position="123"/>
    </location>
</feature>
<evidence type="ECO:0000313" key="3">
    <source>
        <dbReference type="Proteomes" id="UP000632339"/>
    </source>
</evidence>
<dbReference type="Proteomes" id="UP000632339">
    <property type="component" value="Unassembled WGS sequence"/>
</dbReference>
<dbReference type="EMBL" id="BMLI01000002">
    <property type="protein sequence ID" value="GGN01413.1"/>
    <property type="molecule type" value="Genomic_DNA"/>
</dbReference>
<evidence type="ECO:0000259" key="1">
    <source>
        <dbReference type="Pfam" id="PF18498"/>
    </source>
</evidence>
<organism evidence="2 3">
    <name type="scientific">Dyadobacter beijingensis</name>
    <dbReference type="NCBI Taxonomy" id="365489"/>
    <lineage>
        <taxon>Bacteria</taxon>
        <taxon>Pseudomonadati</taxon>
        <taxon>Bacteroidota</taxon>
        <taxon>Cytophagia</taxon>
        <taxon>Cytophagales</taxon>
        <taxon>Spirosomataceae</taxon>
        <taxon>Dyadobacter</taxon>
    </lineage>
</organism>
<dbReference type="InterPro" id="IPR040988">
    <property type="entry name" value="DUF5618"/>
</dbReference>
<comment type="caution">
    <text evidence="2">The sequence shown here is derived from an EMBL/GenBank/DDBJ whole genome shotgun (WGS) entry which is preliminary data.</text>
</comment>
<name>A0ABQ2I8P3_9BACT</name>
<evidence type="ECO:0000313" key="2">
    <source>
        <dbReference type="EMBL" id="GGN01413.1"/>
    </source>
</evidence>
<accession>A0ABQ2I8P3</accession>
<sequence>MKNISTIDEARRYLSNAKQILLEKAVKEDELYKDKKYVKMAGHTAYIGVLEALDVVFVTKKKGRKSVDWYRDELSAVDKKMLSLFIEAYNTLHLAMSYDGNRLVPVSNGGLDIAEKIINWAEQKTAA</sequence>
<reference evidence="3" key="1">
    <citation type="journal article" date="2019" name="Int. J. Syst. Evol. Microbiol.">
        <title>The Global Catalogue of Microorganisms (GCM) 10K type strain sequencing project: providing services to taxonomists for standard genome sequencing and annotation.</title>
        <authorList>
            <consortium name="The Broad Institute Genomics Platform"/>
            <consortium name="The Broad Institute Genome Sequencing Center for Infectious Disease"/>
            <person name="Wu L."/>
            <person name="Ma J."/>
        </authorList>
    </citation>
    <scope>NUCLEOTIDE SEQUENCE [LARGE SCALE GENOMIC DNA]</scope>
    <source>
        <strain evidence="3">CGMCC 1.6375</strain>
    </source>
</reference>